<dbReference type="RefSeq" id="WP_013076562.1">
    <property type="nucleotide sequence ID" value="NC_014098.1"/>
</dbReference>
<keyword evidence="7 13" id="KW-0408">Iron</keyword>
<feature type="domain" description="Dyp-type peroxidase C-terminal" evidence="15">
    <location>
        <begin position="251"/>
        <end position="425"/>
    </location>
</feature>
<evidence type="ECO:0000259" key="15">
    <source>
        <dbReference type="Pfam" id="PF20628"/>
    </source>
</evidence>
<evidence type="ECO:0000313" key="17">
    <source>
        <dbReference type="Proteomes" id="UP000002368"/>
    </source>
</evidence>
<dbReference type="EMBL" id="CP002017">
    <property type="protein sequence ID" value="ADG07279.1"/>
    <property type="molecule type" value="Genomic_DNA"/>
</dbReference>
<keyword evidence="3 13" id="KW-0349">Heme</keyword>
<dbReference type="Proteomes" id="UP000002368">
    <property type="component" value="Chromosome"/>
</dbReference>
<dbReference type="PROSITE" id="PS51404">
    <property type="entry name" value="DYP_PEROXIDASE"/>
    <property type="match status" value="1"/>
</dbReference>
<accession>D5WU27</accession>
<dbReference type="PANTHER" id="PTHR30521">
    <property type="entry name" value="DEFERROCHELATASE/PEROXIDASE"/>
    <property type="match status" value="1"/>
</dbReference>
<dbReference type="PANTHER" id="PTHR30521:SF4">
    <property type="entry name" value="DEFERROCHELATASE"/>
    <property type="match status" value="1"/>
</dbReference>
<dbReference type="AlphaFoldDB" id="D5WU27"/>
<protein>
    <recommendedName>
        <fullName evidence="10 13">Deferrochelatase</fullName>
        <ecNumber evidence="13">1.11.1.-</ecNumber>
    </recommendedName>
    <alternativeName>
        <fullName evidence="11 13">Peroxidase EfeB</fullName>
    </alternativeName>
</protein>
<organism evidence="16 17">
    <name type="scientific">Kyrpidia tusciae (strain DSM 2912 / NBRC 15312 / T2)</name>
    <name type="common">Bacillus tusciae</name>
    <dbReference type="NCBI Taxonomy" id="562970"/>
    <lineage>
        <taxon>Bacteria</taxon>
        <taxon>Bacillati</taxon>
        <taxon>Bacillota</taxon>
        <taxon>Bacilli</taxon>
        <taxon>Bacillales</taxon>
        <taxon>Alicyclobacillaceae</taxon>
        <taxon>Kyrpidia</taxon>
    </lineage>
</organism>
<dbReference type="Pfam" id="PF20628">
    <property type="entry name" value="Dyp_perox_C"/>
    <property type="match status" value="1"/>
</dbReference>
<evidence type="ECO:0000256" key="2">
    <source>
        <dbReference type="ARBA" id="ARBA00022559"/>
    </source>
</evidence>
<dbReference type="HOGENOM" id="CLU_039488_2_0_9"/>
<dbReference type="InterPro" id="IPR006311">
    <property type="entry name" value="TAT_signal"/>
</dbReference>
<comment type="function">
    <text evidence="13">Involved in the recovery of exogenous heme iron. Extracts iron from heme while preserving the protoporphyrin ring intact.</text>
</comment>
<dbReference type="eggNOG" id="COG2837">
    <property type="taxonomic scope" value="Bacteria"/>
</dbReference>
<dbReference type="NCBIfam" id="TIGR01413">
    <property type="entry name" value="Dyp_perox_fam"/>
    <property type="match status" value="1"/>
</dbReference>
<proteinExistence type="inferred from homology"/>
<dbReference type="GO" id="GO:0030313">
    <property type="term" value="C:cell envelope"/>
    <property type="evidence" value="ECO:0007669"/>
    <property type="project" value="UniProtKB-SubCell"/>
</dbReference>
<sequence length="437" mass="46788">MESKHPDGGIRREGADTDFLHKKMSRREVLRLSAAAGFGLVLGMGSLSLLRPGEVPEGGAAAGAGAGGIGGGDVIEFYGPHQAGIATPQQDHLVLASFDVTGSGRNDLRDLLRLWSSYAARMCRGERVGADPANRYLPPDDNGEAVGLAPGKLTITFGLGPTLFRKDGVDRFGLAGQQPEPLREIPPMPRDDLRPEWCGGDLCIQACSDDPQVAFHAIRHLARAAAGAAAVRWVQQGFLRKPSNAAGEAGTPRNLFGFKDGTGNVDIADPGEMNRHIWVNGTDQPSWMRGGTYLAVRRIRMLIEVWDRSSLTDQEKTMGRKKDSGAPFGGQDEFSPVNPALLPATSHVRLARGDGSVKMLRRSYSYLHGIDGKTGSLDAGLVFMAFQRDLQKQFVPVLERLAAQDALNEYISHIGSAVFACPPGARPGGYVGETLLG</sequence>
<gene>
    <name evidence="16" type="ordered locus">Btus_2622</name>
</gene>
<comment type="subcellular location">
    <subcellularLocation>
        <location evidence="1">Cell envelope</location>
    </subcellularLocation>
</comment>
<dbReference type="InterPro" id="IPR006313">
    <property type="entry name" value="EfeB/EfeN"/>
</dbReference>
<comment type="cofactor">
    <cofactor evidence="13">
        <name>heme b</name>
        <dbReference type="ChEBI" id="CHEBI:60344"/>
    </cofactor>
    <text evidence="13">Binds 1 heme b (iron(II)-protoporphyrin IX) group non-covalently per subunit.</text>
</comment>
<dbReference type="GO" id="GO:0020037">
    <property type="term" value="F:heme binding"/>
    <property type="evidence" value="ECO:0007669"/>
    <property type="project" value="InterPro"/>
</dbReference>
<comment type="similarity">
    <text evidence="9 13">Belongs to the DyP-type peroxidase family.</text>
</comment>
<dbReference type="SUPFAM" id="SSF54909">
    <property type="entry name" value="Dimeric alpha+beta barrel"/>
    <property type="match status" value="1"/>
</dbReference>
<evidence type="ECO:0000313" key="16">
    <source>
        <dbReference type="EMBL" id="ADG07279.1"/>
    </source>
</evidence>
<keyword evidence="8" id="KW-0456">Lyase</keyword>
<dbReference type="EC" id="1.11.1.-" evidence="13"/>
<dbReference type="GO" id="GO:0005829">
    <property type="term" value="C:cytosol"/>
    <property type="evidence" value="ECO:0007669"/>
    <property type="project" value="TreeGrafter"/>
</dbReference>
<dbReference type="STRING" id="562970.Btus_2622"/>
<dbReference type="GO" id="GO:0046872">
    <property type="term" value="F:metal ion binding"/>
    <property type="evidence" value="ECO:0007669"/>
    <property type="project" value="UniProtKB-KW"/>
</dbReference>
<dbReference type="GO" id="GO:0004601">
    <property type="term" value="F:peroxidase activity"/>
    <property type="evidence" value="ECO:0007669"/>
    <property type="project" value="UniProtKB-KW"/>
</dbReference>
<evidence type="ECO:0000256" key="1">
    <source>
        <dbReference type="ARBA" id="ARBA00004196"/>
    </source>
</evidence>
<comment type="catalytic activity">
    <reaction evidence="12">
        <text>heme b + 2 H(+) = protoporphyrin IX + Fe(2+)</text>
        <dbReference type="Rhea" id="RHEA:22584"/>
        <dbReference type="ChEBI" id="CHEBI:15378"/>
        <dbReference type="ChEBI" id="CHEBI:29033"/>
        <dbReference type="ChEBI" id="CHEBI:57306"/>
        <dbReference type="ChEBI" id="CHEBI:60344"/>
        <dbReference type="EC" id="4.98.1.1"/>
    </reaction>
    <physiologicalReaction direction="left-to-right" evidence="12">
        <dbReference type="Rhea" id="RHEA:22585"/>
    </physiologicalReaction>
</comment>
<dbReference type="NCBIfam" id="TIGR01412">
    <property type="entry name" value="tat_substr_1"/>
    <property type="match status" value="1"/>
</dbReference>
<keyword evidence="5" id="KW-0732">Signal</keyword>
<dbReference type="InterPro" id="IPR006314">
    <property type="entry name" value="Dyp_peroxidase"/>
</dbReference>
<dbReference type="GO" id="GO:0033212">
    <property type="term" value="P:iron import into cell"/>
    <property type="evidence" value="ECO:0007669"/>
    <property type="project" value="InterPro"/>
</dbReference>
<evidence type="ECO:0000256" key="4">
    <source>
        <dbReference type="ARBA" id="ARBA00022723"/>
    </source>
</evidence>
<evidence type="ECO:0000256" key="5">
    <source>
        <dbReference type="ARBA" id="ARBA00022729"/>
    </source>
</evidence>
<evidence type="ECO:0000259" key="14">
    <source>
        <dbReference type="Pfam" id="PF04261"/>
    </source>
</evidence>
<dbReference type="KEGG" id="bts:Btus_2622"/>
<dbReference type="InterPro" id="IPR048327">
    <property type="entry name" value="Dyp_perox_N"/>
</dbReference>
<reference evidence="16 17" key="1">
    <citation type="journal article" date="2011" name="Stand. Genomic Sci.">
        <title>Complete genome sequence of the thermophilic, hydrogen-oxidizing Bacillus tusciae type strain (T2) and reclassification in the new genus, Kyrpidia gen. nov. as Kyrpidia tusciae comb. nov. and emendation of the family Alicyclobacillaceae da Costa and Rainey, 2010.</title>
        <authorList>
            <person name="Klenk H.P."/>
            <person name="Lapidus A."/>
            <person name="Chertkov O."/>
            <person name="Copeland A."/>
            <person name="Del Rio T.G."/>
            <person name="Nolan M."/>
            <person name="Lucas S."/>
            <person name="Chen F."/>
            <person name="Tice H."/>
            <person name="Cheng J.F."/>
            <person name="Han C."/>
            <person name="Bruce D."/>
            <person name="Goodwin L."/>
            <person name="Pitluck S."/>
            <person name="Pati A."/>
            <person name="Ivanova N."/>
            <person name="Mavromatis K."/>
            <person name="Daum C."/>
            <person name="Chen A."/>
            <person name="Palaniappan K."/>
            <person name="Chang Y.J."/>
            <person name="Land M."/>
            <person name="Hauser L."/>
            <person name="Jeffries C.D."/>
            <person name="Detter J.C."/>
            <person name="Rohde M."/>
            <person name="Abt B."/>
            <person name="Pukall R."/>
            <person name="Goker M."/>
            <person name="Bristow J."/>
            <person name="Markowitz V."/>
            <person name="Hugenholtz P."/>
            <person name="Eisen J.A."/>
        </authorList>
    </citation>
    <scope>NUCLEOTIDE SEQUENCE [LARGE SCALE GENOMIC DNA]</scope>
    <source>
        <strain evidence="16 17">DSM 2912</strain>
    </source>
</reference>
<feature type="domain" description="Dyp-type peroxidase N-terminal" evidence="14">
    <location>
        <begin position="82"/>
        <end position="238"/>
    </location>
</feature>
<evidence type="ECO:0000256" key="12">
    <source>
        <dbReference type="ARBA" id="ARBA00048856"/>
    </source>
</evidence>
<keyword evidence="2 13" id="KW-0575">Peroxidase</keyword>
<keyword evidence="17" id="KW-1185">Reference proteome</keyword>
<dbReference type="PROSITE" id="PS51318">
    <property type="entry name" value="TAT"/>
    <property type="match status" value="1"/>
</dbReference>
<evidence type="ECO:0000256" key="8">
    <source>
        <dbReference type="ARBA" id="ARBA00023239"/>
    </source>
</evidence>
<dbReference type="InterPro" id="IPR011008">
    <property type="entry name" value="Dimeric_a/b-barrel"/>
</dbReference>
<dbReference type="Pfam" id="PF04261">
    <property type="entry name" value="Dyp_perox_N"/>
    <property type="match status" value="1"/>
</dbReference>
<evidence type="ECO:0000256" key="6">
    <source>
        <dbReference type="ARBA" id="ARBA00023002"/>
    </source>
</evidence>
<evidence type="ECO:0000256" key="10">
    <source>
        <dbReference type="ARBA" id="ARBA00033771"/>
    </source>
</evidence>
<evidence type="ECO:0000256" key="11">
    <source>
        <dbReference type="ARBA" id="ARBA00033775"/>
    </source>
</evidence>
<dbReference type="InterPro" id="IPR048328">
    <property type="entry name" value="Dyp_perox_C"/>
</dbReference>
<keyword evidence="4 13" id="KW-0479">Metal-binding</keyword>
<name>D5WU27_KYRT2</name>
<keyword evidence="6 13" id="KW-0560">Oxidoreductase</keyword>
<evidence type="ECO:0000256" key="3">
    <source>
        <dbReference type="ARBA" id="ARBA00022617"/>
    </source>
</evidence>
<evidence type="ECO:0000256" key="7">
    <source>
        <dbReference type="ARBA" id="ARBA00023004"/>
    </source>
</evidence>
<evidence type="ECO:0000256" key="13">
    <source>
        <dbReference type="RuleBase" id="RU365017"/>
    </source>
</evidence>
<evidence type="ECO:0000256" key="9">
    <source>
        <dbReference type="ARBA" id="ARBA00025737"/>
    </source>
</evidence>
<dbReference type="GO" id="GO:0004325">
    <property type="term" value="F:ferrochelatase activity"/>
    <property type="evidence" value="ECO:0007669"/>
    <property type="project" value="UniProtKB-EC"/>
</dbReference>
<dbReference type="OrthoDB" id="9781066at2"/>